<organism evidence="1 2">
    <name type="scientific">Persea americana</name>
    <name type="common">Avocado</name>
    <dbReference type="NCBI Taxonomy" id="3435"/>
    <lineage>
        <taxon>Eukaryota</taxon>
        <taxon>Viridiplantae</taxon>
        <taxon>Streptophyta</taxon>
        <taxon>Embryophyta</taxon>
        <taxon>Tracheophyta</taxon>
        <taxon>Spermatophyta</taxon>
        <taxon>Magnoliopsida</taxon>
        <taxon>Magnoliidae</taxon>
        <taxon>Laurales</taxon>
        <taxon>Lauraceae</taxon>
        <taxon>Persea</taxon>
    </lineage>
</organism>
<proteinExistence type="predicted"/>
<dbReference type="Proteomes" id="UP001234297">
    <property type="component" value="Chromosome 8"/>
</dbReference>
<protein>
    <submittedName>
        <fullName evidence="1">Uncharacterized protein</fullName>
    </submittedName>
</protein>
<keyword evidence="2" id="KW-1185">Reference proteome</keyword>
<evidence type="ECO:0000313" key="2">
    <source>
        <dbReference type="Proteomes" id="UP001234297"/>
    </source>
</evidence>
<sequence length="114" mass="12426">MTTVSSSKILLQPTSFLDDAISQSDLRHCLLFTVGRKTSSDQITLRTLTLASETLDTAISTTIQAIRSSSLRLTEQLLPPHSASLSGSFLFPSHFGEANLIPRNIITSSFGFIR</sequence>
<comment type="caution">
    <text evidence="1">The sequence shown here is derived from an EMBL/GenBank/DDBJ whole genome shotgun (WGS) entry which is preliminary data.</text>
</comment>
<evidence type="ECO:0000313" key="1">
    <source>
        <dbReference type="EMBL" id="KAJ8632728.1"/>
    </source>
</evidence>
<accession>A0ACC2LHY1</accession>
<reference evidence="1 2" key="1">
    <citation type="journal article" date="2022" name="Hortic Res">
        <title>A haplotype resolved chromosomal level avocado genome allows analysis of novel avocado genes.</title>
        <authorList>
            <person name="Nath O."/>
            <person name="Fletcher S.J."/>
            <person name="Hayward A."/>
            <person name="Shaw L.M."/>
            <person name="Masouleh A.K."/>
            <person name="Furtado A."/>
            <person name="Henry R.J."/>
            <person name="Mitter N."/>
        </authorList>
    </citation>
    <scope>NUCLEOTIDE SEQUENCE [LARGE SCALE GENOMIC DNA]</scope>
    <source>
        <strain evidence="2">cv. Hass</strain>
    </source>
</reference>
<gene>
    <name evidence="1" type="ORF">MRB53_026064</name>
</gene>
<dbReference type="EMBL" id="CM056816">
    <property type="protein sequence ID" value="KAJ8632728.1"/>
    <property type="molecule type" value="Genomic_DNA"/>
</dbReference>
<name>A0ACC2LHY1_PERAE</name>